<sequence length="244" mass="26153">MSDKTRRVLAIILALAMVGSLAAGVILSSLGGGSGNSAPGAGQSGSSSAHGDPREAEDDIALARRDADDPTAMGDVDAPLVLIEYADYRCPYCGVFNQDTLPTIVEEYVDTGKVRIEWRDLPLFGEQSSDAAVAARAAGRQDRFWEYHDAVYADAPERGHLEVTRDKLLAWAEEVDVPDTEQFEEDLDDPQLLDLVEADAREGQQVGATGTPTFVIGHEALVGAQPIGLFRDLLDDQLEAVGVQ</sequence>
<feature type="compositionally biased region" description="Low complexity" evidence="6">
    <location>
        <begin position="36"/>
        <end position="50"/>
    </location>
</feature>
<dbReference type="PANTHER" id="PTHR13887">
    <property type="entry name" value="GLUTATHIONE S-TRANSFERASE KAPPA"/>
    <property type="match status" value="1"/>
</dbReference>
<keyword evidence="3" id="KW-0560">Oxidoreductase</keyword>
<dbReference type="PROSITE" id="PS51352">
    <property type="entry name" value="THIOREDOXIN_2"/>
    <property type="match status" value="1"/>
</dbReference>
<dbReference type="PANTHER" id="PTHR13887:SF14">
    <property type="entry name" value="DISULFIDE BOND FORMATION PROTEIN D"/>
    <property type="match status" value="1"/>
</dbReference>
<comment type="similarity">
    <text evidence="1">Belongs to the thioredoxin family. DsbA subfamily.</text>
</comment>
<keyword evidence="2" id="KW-0732">Signal</keyword>
<keyword evidence="9" id="KW-1185">Reference proteome</keyword>
<reference evidence="8 9" key="1">
    <citation type="submission" date="2024-02" db="EMBL/GenBank/DDBJ databases">
        <title>Janibacter sp. nov., isolated from gut of marine sandworm.</title>
        <authorList>
            <person name="Kim B."/>
            <person name="Jun M.O."/>
            <person name="Shin N.-R."/>
        </authorList>
    </citation>
    <scope>NUCLEOTIDE SEQUENCE [LARGE SCALE GENOMIC DNA]</scope>
    <source>
        <strain evidence="8 9">A1S7</strain>
    </source>
</reference>
<evidence type="ECO:0000313" key="9">
    <source>
        <dbReference type="Proteomes" id="UP001382727"/>
    </source>
</evidence>
<organism evidence="8 9">
    <name type="scientific">Janibacter alittae</name>
    <dbReference type="NCBI Taxonomy" id="3115209"/>
    <lineage>
        <taxon>Bacteria</taxon>
        <taxon>Bacillati</taxon>
        <taxon>Actinomycetota</taxon>
        <taxon>Actinomycetes</taxon>
        <taxon>Micrococcales</taxon>
        <taxon>Intrasporangiaceae</taxon>
        <taxon>Janibacter</taxon>
    </lineage>
</organism>
<proteinExistence type="inferred from homology"/>
<evidence type="ECO:0000256" key="3">
    <source>
        <dbReference type="ARBA" id="ARBA00023002"/>
    </source>
</evidence>
<evidence type="ECO:0000256" key="2">
    <source>
        <dbReference type="ARBA" id="ARBA00022729"/>
    </source>
</evidence>
<dbReference type="InterPro" id="IPR036249">
    <property type="entry name" value="Thioredoxin-like_sf"/>
</dbReference>
<keyword evidence="4" id="KW-1015">Disulfide bond</keyword>
<dbReference type="InterPro" id="IPR013766">
    <property type="entry name" value="Thioredoxin_domain"/>
</dbReference>
<feature type="domain" description="Thioredoxin" evidence="7">
    <location>
        <begin position="16"/>
        <end position="239"/>
    </location>
</feature>
<evidence type="ECO:0000313" key="8">
    <source>
        <dbReference type="EMBL" id="WXB76300.1"/>
    </source>
</evidence>
<keyword evidence="5" id="KW-0676">Redox-active center</keyword>
<evidence type="ECO:0000256" key="5">
    <source>
        <dbReference type="ARBA" id="ARBA00023284"/>
    </source>
</evidence>
<gene>
    <name evidence="8" type="ORF">V1351_15360</name>
</gene>
<evidence type="ECO:0000256" key="1">
    <source>
        <dbReference type="ARBA" id="ARBA00005791"/>
    </source>
</evidence>
<name>A0ABZ2MGU7_9MICO</name>
<dbReference type="RefSeq" id="WP_338749141.1">
    <property type="nucleotide sequence ID" value="NZ_CP144913.1"/>
</dbReference>
<dbReference type="Proteomes" id="UP001382727">
    <property type="component" value="Chromosome"/>
</dbReference>
<dbReference type="InterPro" id="IPR012336">
    <property type="entry name" value="Thioredoxin-like_fold"/>
</dbReference>
<dbReference type="Gene3D" id="3.40.30.10">
    <property type="entry name" value="Glutaredoxin"/>
    <property type="match status" value="1"/>
</dbReference>
<protein>
    <submittedName>
        <fullName evidence="8">Thioredoxin domain-containing protein</fullName>
    </submittedName>
</protein>
<evidence type="ECO:0000256" key="4">
    <source>
        <dbReference type="ARBA" id="ARBA00023157"/>
    </source>
</evidence>
<evidence type="ECO:0000259" key="7">
    <source>
        <dbReference type="PROSITE" id="PS51352"/>
    </source>
</evidence>
<dbReference type="SUPFAM" id="SSF52833">
    <property type="entry name" value="Thioredoxin-like"/>
    <property type="match status" value="1"/>
</dbReference>
<dbReference type="Pfam" id="PF13462">
    <property type="entry name" value="Thioredoxin_4"/>
    <property type="match status" value="1"/>
</dbReference>
<evidence type="ECO:0000256" key="6">
    <source>
        <dbReference type="SAM" id="MobiDB-lite"/>
    </source>
</evidence>
<accession>A0ABZ2MGU7</accession>
<feature type="region of interest" description="Disordered" evidence="6">
    <location>
        <begin position="36"/>
        <end position="56"/>
    </location>
</feature>
<dbReference type="EMBL" id="CP144913">
    <property type="protein sequence ID" value="WXB76300.1"/>
    <property type="molecule type" value="Genomic_DNA"/>
</dbReference>